<feature type="compositionally biased region" description="Basic and acidic residues" evidence="4">
    <location>
        <begin position="798"/>
        <end position="807"/>
    </location>
</feature>
<dbReference type="GO" id="GO:0030688">
    <property type="term" value="C:preribosome, small subunit precursor"/>
    <property type="evidence" value="ECO:0007669"/>
    <property type="project" value="InterPro"/>
</dbReference>
<evidence type="ECO:0000256" key="1">
    <source>
        <dbReference type="ARBA" id="ARBA00004123"/>
    </source>
</evidence>
<dbReference type="Proteomes" id="UP000224006">
    <property type="component" value="Chromosome V"/>
</dbReference>
<accession>A0A2A9MI12</accession>
<feature type="region of interest" description="Disordered" evidence="4">
    <location>
        <begin position="1"/>
        <end position="48"/>
    </location>
</feature>
<dbReference type="GO" id="GO:0005634">
    <property type="term" value="C:nucleus"/>
    <property type="evidence" value="ECO:0007669"/>
    <property type="project" value="UniProtKB-SubCell"/>
</dbReference>
<dbReference type="GO" id="GO:0006364">
    <property type="term" value="P:rRNA processing"/>
    <property type="evidence" value="ECO:0007669"/>
    <property type="project" value="InterPro"/>
</dbReference>
<keyword evidence="3" id="KW-0539">Nucleus</keyword>
<feature type="compositionally biased region" description="Low complexity" evidence="4">
    <location>
        <begin position="774"/>
        <end position="791"/>
    </location>
</feature>
<comment type="similarity">
    <text evidence="2">Belongs to the RRP1 family.</text>
</comment>
<proteinExistence type="inferred from homology"/>
<comment type="caution">
    <text evidence="5">The sequence shown here is derived from an EMBL/GenBank/DDBJ whole genome shotgun (WGS) entry which is preliminary data.</text>
</comment>
<dbReference type="OrthoDB" id="332859at2759"/>
<feature type="compositionally biased region" description="Low complexity" evidence="4">
    <location>
        <begin position="894"/>
        <end position="932"/>
    </location>
</feature>
<keyword evidence="6" id="KW-1185">Reference proteome</keyword>
<feature type="compositionally biased region" description="Acidic residues" evidence="4">
    <location>
        <begin position="535"/>
        <end position="547"/>
    </location>
</feature>
<dbReference type="GeneID" id="40311098"/>
<feature type="compositionally biased region" description="Low complexity" evidence="4">
    <location>
        <begin position="944"/>
        <end position="967"/>
    </location>
</feature>
<feature type="compositionally biased region" description="Basic and acidic residues" evidence="4">
    <location>
        <begin position="676"/>
        <end position="693"/>
    </location>
</feature>
<name>A0A2A9MI12_BESBE</name>
<feature type="compositionally biased region" description="Basic residues" evidence="4">
    <location>
        <begin position="1015"/>
        <end position="1024"/>
    </location>
</feature>
<feature type="region of interest" description="Disordered" evidence="4">
    <location>
        <begin position="90"/>
        <end position="109"/>
    </location>
</feature>
<evidence type="ECO:0000313" key="6">
    <source>
        <dbReference type="Proteomes" id="UP000224006"/>
    </source>
</evidence>
<dbReference type="VEuPathDB" id="ToxoDB:BESB_061700"/>
<dbReference type="InterPro" id="IPR010301">
    <property type="entry name" value="RRP1"/>
</dbReference>
<dbReference type="Pfam" id="PF05997">
    <property type="entry name" value="Nop52"/>
    <property type="match status" value="1"/>
</dbReference>
<dbReference type="AlphaFoldDB" id="A0A2A9MI12"/>
<gene>
    <name evidence="5" type="ORF">BESB_061700</name>
</gene>
<feature type="compositionally biased region" description="Low complexity" evidence="4">
    <location>
        <begin position="819"/>
        <end position="835"/>
    </location>
</feature>
<sequence length="1094" mass="114413">MGRVGRSLSRACPRSASPSSRQHATMPAASRLPRSHPPADTEHVSRARAAAAQEQRLITMARLLAHTDVKFRNRGMKRVEAFLSGVSRAQREGKGAKEGKAHAPGEAAAANGADSAAAASSAPLPISQYEKVWTTLYYAAWLSDKPLIQRELFVRLALLERVLPTYAEKRKFVKAFFLVMKSNWDRLDCIRVNKFLLLEKIMVAQLMDRMLQSAHKPKKLHGAGVSFFLGLLASAAQFIAPMARFLAKRVLLDERGGNGLSQQLCQYFLSEFRASRALAQADEEAMIQPVTREQEDEELFFSLFFPFFYAACFTHSAALLHSIHTQIFLELNEDDISPRLLAAALFALGSQSGIVGENRRMLFRTLDAVEAGARATDGGSSFSSLSALASSSPGVARMLAHVETLRASSGAAAVAAEPKMAKKRAESEENGHCAADGDVENLGLSFPAPLSDGEDELAAAEVAQRKGDKAERGKKKREGKDRRESEAEDAARKRRKRECAAPCEEVDIPEEGNGLHLAVEPSKKKAKASRHTQGSDEDSDAGDMDSEFVEGTQFVGKKKKFIGDALLVSGPTHSLKVRAQKLRAGAVGCVGAGGGGVSCLLAAGGESRMLASLGDGDSSGSDDPVSELGTVSGLLRDPLAGKPGGILGAGEAKARAKSRKERGGDTCVFSAPQGGKGEEKLKKGDFEGRDQESRASGSQKRAGGVAVVSSSAEGGSRSDSSAAPSAASADEGAGDRGVRDGPGEPGRSGGEGAGRRREKKNLGSDEEDEAVTRTDSGSSASSWAPTSSWDALTEDAAEAEKEDERRAKKEKKKKKDALTSDASPHSAGSSPLCGKGKSGGKKGVIVPSGAAAASRRRVVFDLKRNRVAAFNRLQPPSAVSPSVSQINLPGVRRAGQSASPSPLSGSAAAALASSGKSSSSASSSDLSSASCPPAQPPTSSPLLAAGSSAQSASGAASSAASSSAAGSKPVLKSILKRPLGAASLPALKDRPHWLSSSSSSPSSRNASAESTPRAAKLKKLSKKKMHATYVQAPGPVLVLPDGDFHSPSPTAAPASAIRVAKKKAKKKSGDVIALPSDVWEAVQGAVTHKREESE</sequence>
<dbReference type="STRING" id="94643.A0A2A9MI12"/>
<feature type="region of interest" description="Disordered" evidence="4">
    <location>
        <begin position="612"/>
        <end position="858"/>
    </location>
</feature>
<evidence type="ECO:0000256" key="4">
    <source>
        <dbReference type="SAM" id="MobiDB-lite"/>
    </source>
</evidence>
<feature type="compositionally biased region" description="Low complexity" evidence="4">
    <location>
        <begin position="995"/>
        <end position="1010"/>
    </location>
</feature>
<dbReference type="RefSeq" id="XP_029219292.1">
    <property type="nucleotide sequence ID" value="XM_029364584.1"/>
</dbReference>
<feature type="compositionally biased region" description="Low complexity" evidence="4">
    <location>
        <begin position="614"/>
        <end position="623"/>
    </location>
</feature>
<dbReference type="KEGG" id="bbes:BESB_061700"/>
<feature type="compositionally biased region" description="Gly residues" evidence="4">
    <location>
        <begin position="743"/>
        <end position="752"/>
    </location>
</feature>
<reference evidence="5 6" key="1">
    <citation type="submission" date="2017-09" db="EMBL/GenBank/DDBJ databases">
        <title>Genome sequencing of Besnoitia besnoiti strain Bb-Ger1.</title>
        <authorList>
            <person name="Schares G."/>
            <person name="Venepally P."/>
            <person name="Lorenzi H.A."/>
        </authorList>
    </citation>
    <scope>NUCLEOTIDE SEQUENCE [LARGE SCALE GENOMIC DNA]</scope>
    <source>
        <strain evidence="5 6">Bb-Ger1</strain>
    </source>
</reference>
<feature type="compositionally biased region" description="Basic and acidic residues" evidence="4">
    <location>
        <begin position="478"/>
        <end position="491"/>
    </location>
</feature>
<feature type="compositionally biased region" description="Low complexity" evidence="4">
    <location>
        <begin position="1"/>
        <end position="21"/>
    </location>
</feature>
<feature type="compositionally biased region" description="Basic and acidic residues" evidence="4">
    <location>
        <begin position="90"/>
        <end position="103"/>
    </location>
</feature>
<feature type="compositionally biased region" description="Basic and acidic residues" evidence="4">
    <location>
        <begin position="733"/>
        <end position="742"/>
    </location>
</feature>
<evidence type="ECO:0000256" key="3">
    <source>
        <dbReference type="ARBA" id="ARBA00023242"/>
    </source>
</evidence>
<feature type="compositionally biased region" description="Low complexity" evidence="4">
    <location>
        <begin position="843"/>
        <end position="853"/>
    </location>
</feature>
<feature type="region of interest" description="Disordered" evidence="4">
    <location>
        <begin position="890"/>
        <end position="969"/>
    </location>
</feature>
<feature type="compositionally biased region" description="Basic and acidic residues" evidence="4">
    <location>
        <begin position="419"/>
        <end position="431"/>
    </location>
</feature>
<dbReference type="EMBL" id="NWUJ01000005">
    <property type="protein sequence ID" value="PFH35283.1"/>
    <property type="molecule type" value="Genomic_DNA"/>
</dbReference>
<feature type="compositionally biased region" description="Low complexity" evidence="4">
    <location>
        <begin position="702"/>
        <end position="731"/>
    </location>
</feature>
<evidence type="ECO:0000256" key="2">
    <source>
        <dbReference type="ARBA" id="ARBA00006374"/>
    </source>
</evidence>
<protein>
    <submittedName>
        <fullName evidence="5">Nucleolar protein</fullName>
    </submittedName>
</protein>
<organism evidence="5 6">
    <name type="scientific">Besnoitia besnoiti</name>
    <name type="common">Apicomplexan protozoan</name>
    <dbReference type="NCBI Taxonomy" id="94643"/>
    <lineage>
        <taxon>Eukaryota</taxon>
        <taxon>Sar</taxon>
        <taxon>Alveolata</taxon>
        <taxon>Apicomplexa</taxon>
        <taxon>Conoidasida</taxon>
        <taxon>Coccidia</taxon>
        <taxon>Eucoccidiorida</taxon>
        <taxon>Eimeriorina</taxon>
        <taxon>Sarcocystidae</taxon>
        <taxon>Besnoitia</taxon>
    </lineage>
</organism>
<feature type="region of interest" description="Disordered" evidence="4">
    <location>
        <begin position="414"/>
        <end position="547"/>
    </location>
</feature>
<comment type="subcellular location">
    <subcellularLocation>
        <location evidence="1">Nucleus</location>
    </subcellularLocation>
</comment>
<evidence type="ECO:0000313" key="5">
    <source>
        <dbReference type="EMBL" id="PFH35283.1"/>
    </source>
</evidence>
<feature type="region of interest" description="Disordered" evidence="4">
    <location>
        <begin position="985"/>
        <end position="1024"/>
    </location>
</feature>